<dbReference type="Proteomes" id="UP001054837">
    <property type="component" value="Unassembled WGS sequence"/>
</dbReference>
<sequence>MLPAAGPLLKITSLDLFIRPRFHVLLLSVRLANIFRSVLEMVLGGGGSSGDEGTTANDLVSNGPLTKPKCRFLQMVRSYLFLKRAYGFSPGALMWI</sequence>
<accession>A0AAV4NYZ3</accession>
<keyword evidence="2" id="KW-1185">Reference proteome</keyword>
<name>A0AAV4NYZ3_9ARAC</name>
<dbReference type="AlphaFoldDB" id="A0AAV4NYZ3"/>
<comment type="caution">
    <text evidence="1">The sequence shown here is derived from an EMBL/GenBank/DDBJ whole genome shotgun (WGS) entry which is preliminary data.</text>
</comment>
<reference evidence="1 2" key="1">
    <citation type="submission" date="2021-06" db="EMBL/GenBank/DDBJ databases">
        <title>Caerostris darwini draft genome.</title>
        <authorList>
            <person name="Kono N."/>
            <person name="Arakawa K."/>
        </authorList>
    </citation>
    <scope>NUCLEOTIDE SEQUENCE [LARGE SCALE GENOMIC DNA]</scope>
</reference>
<evidence type="ECO:0000313" key="2">
    <source>
        <dbReference type="Proteomes" id="UP001054837"/>
    </source>
</evidence>
<dbReference type="EMBL" id="BPLQ01002209">
    <property type="protein sequence ID" value="GIX89986.1"/>
    <property type="molecule type" value="Genomic_DNA"/>
</dbReference>
<gene>
    <name evidence="1" type="ORF">CDAR_307151</name>
</gene>
<proteinExistence type="predicted"/>
<organism evidence="1 2">
    <name type="scientific">Caerostris darwini</name>
    <dbReference type="NCBI Taxonomy" id="1538125"/>
    <lineage>
        <taxon>Eukaryota</taxon>
        <taxon>Metazoa</taxon>
        <taxon>Ecdysozoa</taxon>
        <taxon>Arthropoda</taxon>
        <taxon>Chelicerata</taxon>
        <taxon>Arachnida</taxon>
        <taxon>Araneae</taxon>
        <taxon>Araneomorphae</taxon>
        <taxon>Entelegynae</taxon>
        <taxon>Araneoidea</taxon>
        <taxon>Araneidae</taxon>
        <taxon>Caerostris</taxon>
    </lineage>
</organism>
<protein>
    <submittedName>
        <fullName evidence="1">Uncharacterized protein</fullName>
    </submittedName>
</protein>
<evidence type="ECO:0000313" key="1">
    <source>
        <dbReference type="EMBL" id="GIX89986.1"/>
    </source>
</evidence>